<dbReference type="AlphaFoldDB" id="A0A645JF79"/>
<name>A0A645JF79_9ZZZZ</name>
<protein>
    <submittedName>
        <fullName evidence="1">Uncharacterized protein</fullName>
    </submittedName>
</protein>
<proteinExistence type="predicted"/>
<reference evidence="1" key="1">
    <citation type="submission" date="2019-08" db="EMBL/GenBank/DDBJ databases">
        <authorList>
            <person name="Kucharzyk K."/>
            <person name="Murdoch R.W."/>
            <person name="Higgins S."/>
            <person name="Loffler F."/>
        </authorList>
    </citation>
    <scope>NUCLEOTIDE SEQUENCE</scope>
</reference>
<comment type="caution">
    <text evidence="1">The sequence shown here is derived from an EMBL/GenBank/DDBJ whole genome shotgun (WGS) entry which is preliminary data.</text>
</comment>
<sequence length="89" mass="9631">MRKACVAPVRTPVKITGAAPGKMTLLKIVNLLAPIERELFIKNGSIFRTPTMVVNNTGHTVDQKIIASLATSPIPKNKIKIGNKEKALI</sequence>
<evidence type="ECO:0000313" key="1">
    <source>
        <dbReference type="EMBL" id="MPN58263.1"/>
    </source>
</evidence>
<organism evidence="1">
    <name type="scientific">bioreactor metagenome</name>
    <dbReference type="NCBI Taxonomy" id="1076179"/>
    <lineage>
        <taxon>unclassified sequences</taxon>
        <taxon>metagenomes</taxon>
        <taxon>ecological metagenomes</taxon>
    </lineage>
</organism>
<dbReference type="EMBL" id="VSSQ01130749">
    <property type="protein sequence ID" value="MPN58263.1"/>
    <property type="molecule type" value="Genomic_DNA"/>
</dbReference>
<gene>
    <name evidence="1" type="ORF">SDC9_205966</name>
</gene>
<accession>A0A645JF79</accession>